<dbReference type="Proteomes" id="UP000615455">
    <property type="component" value="Unassembled WGS sequence"/>
</dbReference>
<dbReference type="RefSeq" id="WP_229757673.1">
    <property type="nucleotide sequence ID" value="NZ_BMHE01000014.1"/>
</dbReference>
<gene>
    <name evidence="1" type="ORF">GCM10008018_31210</name>
</gene>
<sequence>MRVPPFVEPIVDSALFELAKEQKVKNTTRSGNTKYEYLIKTQSVMEMQ</sequence>
<proteinExistence type="predicted"/>
<evidence type="ECO:0000313" key="2">
    <source>
        <dbReference type="Proteomes" id="UP000615455"/>
    </source>
</evidence>
<organism evidence="1 2">
    <name type="scientific">Paenibacillus marchantiophytorum</name>
    <dbReference type="NCBI Taxonomy" id="1619310"/>
    <lineage>
        <taxon>Bacteria</taxon>
        <taxon>Bacillati</taxon>
        <taxon>Bacillota</taxon>
        <taxon>Bacilli</taxon>
        <taxon>Bacillales</taxon>
        <taxon>Paenibacillaceae</taxon>
        <taxon>Paenibacillus</taxon>
    </lineage>
</organism>
<reference evidence="2" key="1">
    <citation type="journal article" date="2019" name="Int. J. Syst. Evol. Microbiol.">
        <title>The Global Catalogue of Microorganisms (GCM) 10K type strain sequencing project: providing services to taxonomists for standard genome sequencing and annotation.</title>
        <authorList>
            <consortium name="The Broad Institute Genomics Platform"/>
            <consortium name="The Broad Institute Genome Sequencing Center for Infectious Disease"/>
            <person name="Wu L."/>
            <person name="Ma J."/>
        </authorList>
    </citation>
    <scope>NUCLEOTIDE SEQUENCE [LARGE SCALE GENOMIC DNA]</scope>
    <source>
        <strain evidence="2">CGMCC 1.15043</strain>
    </source>
</reference>
<name>A0ABQ1EQU6_9BACL</name>
<keyword evidence="2" id="KW-1185">Reference proteome</keyword>
<evidence type="ECO:0000313" key="1">
    <source>
        <dbReference type="EMBL" id="GFZ83022.1"/>
    </source>
</evidence>
<protein>
    <submittedName>
        <fullName evidence="1">Uncharacterized protein</fullName>
    </submittedName>
</protein>
<dbReference type="EMBL" id="BMHE01000014">
    <property type="protein sequence ID" value="GFZ83022.1"/>
    <property type="molecule type" value="Genomic_DNA"/>
</dbReference>
<accession>A0ABQ1EQU6</accession>
<comment type="caution">
    <text evidence="1">The sequence shown here is derived from an EMBL/GenBank/DDBJ whole genome shotgun (WGS) entry which is preliminary data.</text>
</comment>